<feature type="non-terminal residue" evidence="2">
    <location>
        <position position="1"/>
    </location>
</feature>
<dbReference type="GO" id="GO:0016620">
    <property type="term" value="F:oxidoreductase activity, acting on the aldehyde or oxo group of donors, NAD or NADP as acceptor"/>
    <property type="evidence" value="ECO:0007669"/>
    <property type="project" value="InterPro"/>
</dbReference>
<name>A0A382A3P6_9ZZZZ</name>
<dbReference type="InterPro" id="IPR012280">
    <property type="entry name" value="Semialdhyde_DH_dimer_dom"/>
</dbReference>
<evidence type="ECO:0000313" key="2">
    <source>
        <dbReference type="EMBL" id="SVA95984.1"/>
    </source>
</evidence>
<dbReference type="SUPFAM" id="SSF55347">
    <property type="entry name" value="Glyceraldehyde-3-phosphate dehydrogenase-like, C-terminal domain"/>
    <property type="match status" value="1"/>
</dbReference>
<dbReference type="EMBL" id="UINC01023734">
    <property type="protein sequence ID" value="SVA95984.1"/>
    <property type="molecule type" value="Genomic_DNA"/>
</dbReference>
<dbReference type="AlphaFoldDB" id="A0A382A3P6"/>
<protein>
    <recommendedName>
        <fullName evidence="1">Semialdehyde dehydrogenase dimerisation domain-containing protein</fullName>
    </recommendedName>
</protein>
<dbReference type="GO" id="GO:0046983">
    <property type="term" value="F:protein dimerization activity"/>
    <property type="evidence" value="ECO:0007669"/>
    <property type="project" value="InterPro"/>
</dbReference>
<dbReference type="Gene3D" id="3.30.360.10">
    <property type="entry name" value="Dihydrodipicolinate Reductase, domain 2"/>
    <property type="match status" value="1"/>
</dbReference>
<dbReference type="Pfam" id="PF02774">
    <property type="entry name" value="Semialdhyde_dhC"/>
    <property type="match status" value="1"/>
</dbReference>
<evidence type="ECO:0000259" key="1">
    <source>
        <dbReference type="Pfam" id="PF02774"/>
    </source>
</evidence>
<reference evidence="2" key="1">
    <citation type="submission" date="2018-05" db="EMBL/GenBank/DDBJ databases">
        <authorList>
            <person name="Lanie J.A."/>
            <person name="Ng W.-L."/>
            <person name="Kazmierczak K.M."/>
            <person name="Andrzejewski T.M."/>
            <person name="Davidsen T.M."/>
            <person name="Wayne K.J."/>
            <person name="Tettelin H."/>
            <person name="Glass J.I."/>
            <person name="Rusch D."/>
            <person name="Podicherti R."/>
            <person name="Tsui H.-C.T."/>
            <person name="Winkler M.E."/>
        </authorList>
    </citation>
    <scope>NUCLEOTIDE SEQUENCE</scope>
</reference>
<dbReference type="GO" id="GO:0008652">
    <property type="term" value="P:amino acid biosynthetic process"/>
    <property type="evidence" value="ECO:0007669"/>
    <property type="project" value="InterPro"/>
</dbReference>
<organism evidence="2">
    <name type="scientific">marine metagenome</name>
    <dbReference type="NCBI Taxonomy" id="408172"/>
    <lineage>
        <taxon>unclassified sequences</taxon>
        <taxon>metagenomes</taxon>
        <taxon>ecological metagenomes</taxon>
    </lineage>
</organism>
<accession>A0A382A3P6</accession>
<feature type="domain" description="Semialdehyde dehydrogenase dimerisation" evidence="1">
    <location>
        <begin position="1"/>
        <end position="26"/>
    </location>
</feature>
<proteinExistence type="predicted"/>
<sequence>IRRVVVATYQSASGAGRDAMDELFNQT</sequence>
<gene>
    <name evidence="2" type="ORF">METZ01_LOCUS148838</name>
</gene>